<dbReference type="InterPro" id="IPR036890">
    <property type="entry name" value="HATPase_C_sf"/>
</dbReference>
<evidence type="ECO:0000256" key="4">
    <source>
        <dbReference type="ARBA" id="ARBA00022679"/>
    </source>
</evidence>
<proteinExistence type="predicted"/>
<evidence type="ECO:0000256" key="8">
    <source>
        <dbReference type="ARBA" id="ARBA00023012"/>
    </source>
</evidence>
<name>A0ABY7A301_9PSED</name>
<keyword evidence="12" id="KW-1185">Reference proteome</keyword>
<dbReference type="InterPro" id="IPR036097">
    <property type="entry name" value="HisK_dim/P_sf"/>
</dbReference>
<evidence type="ECO:0000256" key="6">
    <source>
        <dbReference type="ARBA" id="ARBA00022777"/>
    </source>
</evidence>
<feature type="domain" description="Histidine kinase" evidence="10">
    <location>
        <begin position="371"/>
        <end position="582"/>
    </location>
</feature>
<dbReference type="InterPro" id="IPR003661">
    <property type="entry name" value="HisK_dim/P_dom"/>
</dbReference>
<dbReference type="InterPro" id="IPR005467">
    <property type="entry name" value="His_kinase_dom"/>
</dbReference>
<keyword evidence="4" id="KW-0808">Transferase</keyword>
<dbReference type="Gene3D" id="3.30.565.10">
    <property type="entry name" value="Histidine kinase-like ATPase, C-terminal domain"/>
    <property type="match status" value="1"/>
</dbReference>
<keyword evidence="9" id="KW-1133">Transmembrane helix</keyword>
<keyword evidence="3" id="KW-0597">Phosphoprotein</keyword>
<dbReference type="Gene3D" id="1.10.287.130">
    <property type="match status" value="1"/>
</dbReference>
<protein>
    <recommendedName>
        <fullName evidence="2">histidine kinase</fullName>
        <ecNumber evidence="2">2.7.13.3</ecNumber>
    </recommendedName>
</protein>
<feature type="transmembrane region" description="Helical" evidence="9">
    <location>
        <begin position="66"/>
        <end position="87"/>
    </location>
</feature>
<dbReference type="SMART" id="SM00388">
    <property type="entry name" value="HisKA"/>
    <property type="match status" value="1"/>
</dbReference>
<dbReference type="GO" id="GO:0005524">
    <property type="term" value="F:ATP binding"/>
    <property type="evidence" value="ECO:0007669"/>
    <property type="project" value="UniProtKB-KW"/>
</dbReference>
<evidence type="ECO:0000256" key="3">
    <source>
        <dbReference type="ARBA" id="ARBA00022553"/>
    </source>
</evidence>
<feature type="transmembrane region" description="Helical" evidence="9">
    <location>
        <begin position="39"/>
        <end position="60"/>
    </location>
</feature>
<accession>A0ABY7A301</accession>
<dbReference type="PANTHER" id="PTHR42878:SF7">
    <property type="entry name" value="SENSOR HISTIDINE KINASE GLRK"/>
    <property type="match status" value="1"/>
</dbReference>
<dbReference type="InterPro" id="IPR013656">
    <property type="entry name" value="PAS_4"/>
</dbReference>
<feature type="transmembrane region" description="Helical" evidence="9">
    <location>
        <begin position="123"/>
        <end position="143"/>
    </location>
</feature>
<dbReference type="RefSeq" id="WP_254471833.1">
    <property type="nucleotide sequence ID" value="NZ_CP113432.1"/>
</dbReference>
<evidence type="ECO:0000256" key="2">
    <source>
        <dbReference type="ARBA" id="ARBA00012438"/>
    </source>
</evidence>
<feature type="transmembrane region" description="Helical" evidence="9">
    <location>
        <begin position="150"/>
        <end position="173"/>
    </location>
</feature>
<dbReference type="Pfam" id="PF08448">
    <property type="entry name" value="PAS_4"/>
    <property type="match status" value="1"/>
</dbReference>
<dbReference type="SUPFAM" id="SSF55874">
    <property type="entry name" value="ATPase domain of HSP90 chaperone/DNA topoisomerase II/histidine kinase"/>
    <property type="match status" value="1"/>
</dbReference>
<sequence>MSYVEFVGTADTTAGAIALAFLLAGGLFFCAWHALRWRWLLWFALAYGLGATAFGLRGALQVDDSAAPILQVAWVTAALTLVTMGIAGATGASNTLRSWTLGLSIFAAVLEIDLWAIDHLSVFAALHISAVYFIGFGLLTMVAMRRDWQAGYIVVLAALGMHLGGIAIIYLGWIEPITAQNLGTLPVLIIGLAMLCTQLLKLHRQELAHVIQLCEAKAQLQALNQSLEGQVAERTAQLQNYKQFLDDTVQALPDATLVCDALSNVLLANRAAAEYFGVSAPSDLSGKRASSLLKRLRTLDGEAVFSDSGLGVFAHEQGSIECGDGERSLMLRMTRVHDTDSTTLGNEYVVICTDITGLRQAQAERDEALRFITHDMRAPQASTLTLIELLRVSPGAVEPEEFTRRIESNARRTLQLAESFLLMSKVQEGELQLSPCHLDAVLYEAIDGAWSTAKASQIDIRIDQPDEGEVLADTVLLQRALANLLDNAIKVSPRGAEIVCQITHTADLWRIDVIDQGPGLDPLQVQALHKPFSHSPFGSRHKGFGLGLAFVSKVAQRHGGKLVVDSTLGHGARFSLLLPLKAPQNSLADHT</sequence>
<evidence type="ECO:0000259" key="10">
    <source>
        <dbReference type="PROSITE" id="PS50109"/>
    </source>
</evidence>
<dbReference type="InterPro" id="IPR035965">
    <property type="entry name" value="PAS-like_dom_sf"/>
</dbReference>
<dbReference type="CDD" id="cd00082">
    <property type="entry name" value="HisKA"/>
    <property type="match status" value="1"/>
</dbReference>
<comment type="catalytic activity">
    <reaction evidence="1">
        <text>ATP + protein L-histidine = ADP + protein N-phospho-L-histidine.</text>
        <dbReference type="EC" id="2.7.13.3"/>
    </reaction>
</comment>
<reference evidence="11" key="1">
    <citation type="submission" date="2022-11" db="EMBL/GenBank/DDBJ databases">
        <title>Pseudomonas triclosanedens sp. nov., a triclosan degrader isolated from activated sludge.</title>
        <authorList>
            <person name="Yin Y."/>
            <person name="Lu Z."/>
        </authorList>
    </citation>
    <scope>NUCLEOTIDE SEQUENCE</scope>
    <source>
        <strain evidence="11">ZM23</strain>
    </source>
</reference>
<dbReference type="Gene3D" id="3.30.450.20">
    <property type="entry name" value="PAS domain"/>
    <property type="match status" value="1"/>
</dbReference>
<dbReference type="SMART" id="SM00387">
    <property type="entry name" value="HATPase_c"/>
    <property type="match status" value="1"/>
</dbReference>
<feature type="transmembrane region" description="Helical" evidence="9">
    <location>
        <begin position="99"/>
        <end position="117"/>
    </location>
</feature>
<keyword evidence="5" id="KW-0547">Nucleotide-binding</keyword>
<evidence type="ECO:0000256" key="5">
    <source>
        <dbReference type="ARBA" id="ARBA00022741"/>
    </source>
</evidence>
<evidence type="ECO:0000256" key="7">
    <source>
        <dbReference type="ARBA" id="ARBA00022840"/>
    </source>
</evidence>
<evidence type="ECO:0000256" key="9">
    <source>
        <dbReference type="SAM" id="Phobius"/>
    </source>
</evidence>
<dbReference type="InterPro" id="IPR003594">
    <property type="entry name" value="HATPase_dom"/>
</dbReference>
<dbReference type="EMBL" id="CP113432">
    <property type="protein sequence ID" value="WAI51391.1"/>
    <property type="molecule type" value="Genomic_DNA"/>
</dbReference>
<dbReference type="PROSITE" id="PS50109">
    <property type="entry name" value="HIS_KIN"/>
    <property type="match status" value="1"/>
</dbReference>
<organism evidence="11 12">
    <name type="scientific">Pseudomonas triclosanedens</name>
    <dbReference type="NCBI Taxonomy" id="2961893"/>
    <lineage>
        <taxon>Bacteria</taxon>
        <taxon>Pseudomonadati</taxon>
        <taxon>Pseudomonadota</taxon>
        <taxon>Gammaproteobacteria</taxon>
        <taxon>Pseudomonadales</taxon>
        <taxon>Pseudomonadaceae</taxon>
        <taxon>Pseudomonas</taxon>
    </lineage>
</organism>
<dbReference type="CDD" id="cd00075">
    <property type="entry name" value="HATPase"/>
    <property type="match status" value="1"/>
</dbReference>
<dbReference type="Pfam" id="PF02518">
    <property type="entry name" value="HATPase_c"/>
    <property type="match status" value="1"/>
</dbReference>
<gene>
    <name evidence="11" type="ORF">OU419_09120</name>
</gene>
<dbReference type="InterPro" id="IPR050351">
    <property type="entry name" value="BphY/WalK/GraS-like"/>
</dbReference>
<feature type="transmembrane region" description="Helical" evidence="9">
    <location>
        <begin position="12"/>
        <end position="32"/>
    </location>
</feature>
<keyword evidence="9" id="KW-0472">Membrane</keyword>
<dbReference type="Proteomes" id="UP001163624">
    <property type="component" value="Chromosome"/>
</dbReference>
<dbReference type="InterPro" id="IPR004358">
    <property type="entry name" value="Sig_transdc_His_kin-like_C"/>
</dbReference>
<keyword evidence="6" id="KW-0418">Kinase</keyword>
<keyword evidence="7 11" id="KW-0067">ATP-binding</keyword>
<evidence type="ECO:0000256" key="1">
    <source>
        <dbReference type="ARBA" id="ARBA00000085"/>
    </source>
</evidence>
<dbReference type="PRINTS" id="PR00344">
    <property type="entry name" value="BCTRLSENSOR"/>
</dbReference>
<keyword evidence="8" id="KW-0902">Two-component regulatory system</keyword>
<evidence type="ECO:0000313" key="12">
    <source>
        <dbReference type="Proteomes" id="UP001163624"/>
    </source>
</evidence>
<dbReference type="SUPFAM" id="SSF55785">
    <property type="entry name" value="PYP-like sensor domain (PAS domain)"/>
    <property type="match status" value="1"/>
</dbReference>
<dbReference type="PANTHER" id="PTHR42878">
    <property type="entry name" value="TWO-COMPONENT HISTIDINE KINASE"/>
    <property type="match status" value="1"/>
</dbReference>
<keyword evidence="9" id="KW-0812">Transmembrane</keyword>
<evidence type="ECO:0000313" key="11">
    <source>
        <dbReference type="EMBL" id="WAI51391.1"/>
    </source>
</evidence>
<dbReference type="SUPFAM" id="SSF47384">
    <property type="entry name" value="Homodimeric domain of signal transducing histidine kinase"/>
    <property type="match status" value="1"/>
</dbReference>
<dbReference type="EC" id="2.7.13.3" evidence="2"/>